<dbReference type="AlphaFoldDB" id="A0A370I8T7"/>
<dbReference type="GO" id="GO:0016491">
    <property type="term" value="F:oxidoreductase activity"/>
    <property type="evidence" value="ECO:0007669"/>
    <property type="project" value="InterPro"/>
</dbReference>
<proteinExistence type="predicted"/>
<sequence>MPLPQALAKFNRRVTNRIAGPLAGRSPGFGVIVHKGRNSGRVYRTPVSIFHRDGAYRFALTYGREVDWVKNIVAAGTFELETGGQPLLLTDPTVRHDPAASWAPAGVRQVLHLIGAEYYLEARPA</sequence>
<keyword evidence="2" id="KW-1185">Reference proteome</keyword>
<comment type="caution">
    <text evidence="1">The sequence shown here is derived from an EMBL/GenBank/DDBJ whole genome shotgun (WGS) entry which is preliminary data.</text>
</comment>
<evidence type="ECO:0000313" key="2">
    <source>
        <dbReference type="Proteomes" id="UP000254869"/>
    </source>
</evidence>
<dbReference type="Proteomes" id="UP000254869">
    <property type="component" value="Unassembled WGS sequence"/>
</dbReference>
<reference evidence="1 2" key="1">
    <citation type="submission" date="2018-07" db="EMBL/GenBank/DDBJ databases">
        <title>Genomic Encyclopedia of Type Strains, Phase IV (KMG-IV): sequencing the most valuable type-strain genomes for metagenomic binning, comparative biology and taxonomic classification.</title>
        <authorList>
            <person name="Goeker M."/>
        </authorList>
    </citation>
    <scope>NUCLEOTIDE SEQUENCE [LARGE SCALE GENOMIC DNA]</scope>
    <source>
        <strain evidence="1 2">DSM 44290</strain>
    </source>
</reference>
<dbReference type="STRING" id="1210086.GCA_001613105_04715"/>
<evidence type="ECO:0000313" key="1">
    <source>
        <dbReference type="EMBL" id="RDI67136.1"/>
    </source>
</evidence>
<name>A0A370I8T7_9NOCA</name>
<accession>A0A370I8T7</accession>
<organism evidence="1 2">
    <name type="scientific">Nocardia pseudobrasiliensis</name>
    <dbReference type="NCBI Taxonomy" id="45979"/>
    <lineage>
        <taxon>Bacteria</taxon>
        <taxon>Bacillati</taxon>
        <taxon>Actinomycetota</taxon>
        <taxon>Actinomycetes</taxon>
        <taxon>Mycobacteriales</taxon>
        <taxon>Nocardiaceae</taxon>
        <taxon>Nocardia</taxon>
    </lineage>
</organism>
<dbReference type="InterPro" id="IPR012349">
    <property type="entry name" value="Split_barrel_FMN-bd"/>
</dbReference>
<gene>
    <name evidence="1" type="ORF">DFR76_103207</name>
</gene>
<dbReference type="Pfam" id="PF04075">
    <property type="entry name" value="F420H2_quin_red"/>
    <property type="match status" value="1"/>
</dbReference>
<dbReference type="EMBL" id="QQBC01000003">
    <property type="protein sequence ID" value="RDI67136.1"/>
    <property type="molecule type" value="Genomic_DNA"/>
</dbReference>
<dbReference type="InterPro" id="IPR004378">
    <property type="entry name" value="F420H2_quin_Rdtase"/>
</dbReference>
<dbReference type="Gene3D" id="2.30.110.10">
    <property type="entry name" value="Electron Transport, Fmn-binding Protein, Chain A"/>
    <property type="match status" value="1"/>
</dbReference>
<protein>
    <submittedName>
        <fullName evidence="1">Deazaflavin-dependent oxidoreductase (Nitroreductase family)</fullName>
    </submittedName>
</protein>
<dbReference type="RefSeq" id="WP_068001460.1">
    <property type="nucleotide sequence ID" value="NZ_QQBC01000003.1"/>
</dbReference>